<evidence type="ECO:0000313" key="3">
    <source>
        <dbReference type="Proteomes" id="UP000009058"/>
    </source>
</evidence>
<keyword evidence="3" id="KW-1185">Reference proteome</keyword>
<dbReference type="GeneID" id="5050430"/>
<gene>
    <name evidence="2" type="ORF">MGG_12547</name>
</gene>
<organism evidence="2 3">
    <name type="scientific">Pyricularia oryzae (strain 70-15 / ATCC MYA-4617 / FGSC 8958)</name>
    <name type="common">Rice blast fungus</name>
    <name type="synonym">Magnaporthe oryzae</name>
    <dbReference type="NCBI Taxonomy" id="242507"/>
    <lineage>
        <taxon>Eukaryota</taxon>
        <taxon>Fungi</taxon>
        <taxon>Dikarya</taxon>
        <taxon>Ascomycota</taxon>
        <taxon>Pezizomycotina</taxon>
        <taxon>Sordariomycetes</taxon>
        <taxon>Sordariomycetidae</taxon>
        <taxon>Magnaporthales</taxon>
        <taxon>Pyriculariaceae</taxon>
        <taxon>Pyricularia</taxon>
    </lineage>
</organism>
<dbReference type="HOGENOM" id="CLU_2278035_0_0_1"/>
<proteinExistence type="predicted"/>
<dbReference type="Proteomes" id="UP000009058">
    <property type="component" value="Chromosome 7"/>
</dbReference>
<dbReference type="RefSeq" id="XP_003720710.1">
    <property type="nucleotide sequence ID" value="XM_003720662.1"/>
</dbReference>
<feature type="compositionally biased region" description="Polar residues" evidence="1">
    <location>
        <begin position="1"/>
        <end position="13"/>
    </location>
</feature>
<feature type="region of interest" description="Disordered" evidence="1">
    <location>
        <begin position="1"/>
        <end position="26"/>
    </location>
</feature>
<reference key="2">
    <citation type="submission" date="2011-05" db="EMBL/GenBank/DDBJ databases">
        <title>The Genome Sequence of Magnaporthe oryzae 70-15.</title>
        <authorList>
            <consortium name="The Broad Institute Genome Sequencing Platform"/>
            <person name="Ma L.-J."/>
            <person name="Dead R."/>
            <person name="Young S.K."/>
            <person name="Zeng Q."/>
            <person name="Gargeya S."/>
            <person name="Fitzgerald M."/>
            <person name="Haas B."/>
            <person name="Abouelleil A."/>
            <person name="Alvarado L."/>
            <person name="Arachchi H.M."/>
            <person name="Berlin A."/>
            <person name="Brown A."/>
            <person name="Chapman S.B."/>
            <person name="Chen Z."/>
            <person name="Dunbar C."/>
            <person name="Freedman E."/>
            <person name="Gearin G."/>
            <person name="Gellesch M."/>
            <person name="Goldberg J."/>
            <person name="Griggs A."/>
            <person name="Gujja S."/>
            <person name="Heiman D."/>
            <person name="Howarth C."/>
            <person name="Larson L."/>
            <person name="Lui A."/>
            <person name="MacDonald P.J.P."/>
            <person name="Mehta T."/>
            <person name="Montmayeur A."/>
            <person name="Murphy C."/>
            <person name="Neiman D."/>
            <person name="Pearson M."/>
            <person name="Priest M."/>
            <person name="Roberts A."/>
            <person name="Saif S."/>
            <person name="Shea T."/>
            <person name="Shenoy N."/>
            <person name="Sisk P."/>
            <person name="Stolte C."/>
            <person name="Sykes S."/>
            <person name="Yandava C."/>
            <person name="Wortman J."/>
            <person name="Nusbaum C."/>
            <person name="Birren B."/>
        </authorList>
    </citation>
    <scope>NUCLEOTIDE SEQUENCE</scope>
    <source>
        <strain>70-15</strain>
    </source>
</reference>
<dbReference type="InParanoid" id="G4NL34"/>
<dbReference type="EMBL" id="CM001237">
    <property type="protein sequence ID" value="EHA45967.1"/>
    <property type="molecule type" value="Genomic_DNA"/>
</dbReference>
<evidence type="ECO:0000256" key="1">
    <source>
        <dbReference type="SAM" id="MobiDB-lite"/>
    </source>
</evidence>
<dbReference type="VEuPathDB" id="FungiDB:MGG_12547"/>
<dbReference type="AlphaFoldDB" id="G4NL34"/>
<sequence>MRVISLSTLNSPPLDSDSEPEHDINNTTLLFGPKAARLVILKPLPPPRLPPFDTITRQDYQNRASFLSLPALTIMRGRQISWAGETFALPPPPTGTGIPTPT</sequence>
<reference evidence="2 3" key="1">
    <citation type="journal article" date="2005" name="Nature">
        <title>The genome sequence of the rice blast fungus Magnaporthe grisea.</title>
        <authorList>
            <person name="Dean R.A."/>
            <person name="Talbot N.J."/>
            <person name="Ebbole D.J."/>
            <person name="Farman M.L."/>
            <person name="Mitchell T.K."/>
            <person name="Orbach M.J."/>
            <person name="Thon M."/>
            <person name="Kulkarni R."/>
            <person name="Xu J.R."/>
            <person name="Pan H."/>
            <person name="Read N.D."/>
            <person name="Lee Y.H."/>
            <person name="Carbone I."/>
            <person name="Brown D."/>
            <person name="Oh Y.Y."/>
            <person name="Donofrio N."/>
            <person name="Jeong J.S."/>
            <person name="Soanes D.M."/>
            <person name="Djonovic S."/>
            <person name="Kolomiets E."/>
            <person name="Rehmeyer C."/>
            <person name="Li W."/>
            <person name="Harding M."/>
            <person name="Kim S."/>
            <person name="Lebrun M.H."/>
            <person name="Bohnert H."/>
            <person name="Coughlan S."/>
            <person name="Butler J."/>
            <person name="Calvo S."/>
            <person name="Ma L.J."/>
            <person name="Nicol R."/>
            <person name="Purcell S."/>
            <person name="Nusbaum C."/>
            <person name="Galagan J.E."/>
            <person name="Birren B.W."/>
        </authorList>
    </citation>
    <scope>NUCLEOTIDE SEQUENCE [LARGE SCALE GENOMIC DNA]</scope>
    <source>
        <strain evidence="3">70-15 / ATCC MYA-4617 / FGSC 8958</strain>
    </source>
</reference>
<protein>
    <submittedName>
        <fullName evidence="2">Uncharacterized protein</fullName>
    </submittedName>
</protein>
<dbReference type="OMA" id="SWAGETF"/>
<evidence type="ECO:0000313" key="2">
    <source>
        <dbReference type="EMBL" id="EHA45967.1"/>
    </source>
</evidence>
<name>G4NL34_PYRO7</name>
<dbReference type="KEGG" id="mgr:MGG_12547"/>
<accession>G4NL34</accession>